<organism evidence="6 7">
    <name type="scientific">Streptomyces sannanensis</name>
    <dbReference type="NCBI Taxonomy" id="285536"/>
    <lineage>
        <taxon>Bacteria</taxon>
        <taxon>Bacillati</taxon>
        <taxon>Actinomycetota</taxon>
        <taxon>Actinomycetes</taxon>
        <taxon>Kitasatosporales</taxon>
        <taxon>Streptomycetaceae</taxon>
        <taxon>Streptomyces</taxon>
    </lineage>
</organism>
<dbReference type="InterPro" id="IPR002347">
    <property type="entry name" value="SDR_fam"/>
</dbReference>
<evidence type="ECO:0000259" key="5">
    <source>
        <dbReference type="SMART" id="SM00822"/>
    </source>
</evidence>
<dbReference type="Pfam" id="PF00106">
    <property type="entry name" value="adh_short"/>
    <property type="match status" value="1"/>
</dbReference>
<dbReference type="SUPFAM" id="SSF51735">
    <property type="entry name" value="NAD(P)-binding Rossmann-fold domains"/>
    <property type="match status" value="1"/>
</dbReference>
<keyword evidence="7" id="KW-1185">Reference proteome</keyword>
<dbReference type="SMART" id="SM00822">
    <property type="entry name" value="PKS_KR"/>
    <property type="match status" value="1"/>
</dbReference>
<dbReference type="CDD" id="cd05233">
    <property type="entry name" value="SDR_c"/>
    <property type="match status" value="1"/>
</dbReference>
<dbReference type="PROSITE" id="PS00061">
    <property type="entry name" value="ADH_SHORT"/>
    <property type="match status" value="1"/>
</dbReference>
<dbReference type="InterPro" id="IPR057326">
    <property type="entry name" value="KR_dom"/>
</dbReference>
<keyword evidence="2" id="KW-0560">Oxidoreductase</keyword>
<dbReference type="EMBL" id="BAAAYL010000001">
    <property type="protein sequence ID" value="GAA3379352.1"/>
    <property type="molecule type" value="Genomic_DNA"/>
</dbReference>
<feature type="domain" description="Ketoreductase" evidence="5">
    <location>
        <begin position="23"/>
        <end position="203"/>
    </location>
</feature>
<evidence type="ECO:0000256" key="1">
    <source>
        <dbReference type="ARBA" id="ARBA00006484"/>
    </source>
</evidence>
<dbReference type="InterPro" id="IPR020904">
    <property type="entry name" value="Sc_DH/Rdtase_CS"/>
</dbReference>
<comment type="caution">
    <text evidence="6">The sequence shown here is derived from an EMBL/GenBank/DDBJ whole genome shotgun (WGS) entry which is preliminary data.</text>
</comment>
<evidence type="ECO:0000256" key="3">
    <source>
        <dbReference type="RuleBase" id="RU000363"/>
    </source>
</evidence>
<feature type="region of interest" description="Disordered" evidence="4">
    <location>
        <begin position="1"/>
        <end position="21"/>
    </location>
</feature>
<dbReference type="Proteomes" id="UP001499990">
    <property type="component" value="Unassembled WGS sequence"/>
</dbReference>
<dbReference type="PRINTS" id="PR00081">
    <property type="entry name" value="GDHRDH"/>
</dbReference>
<reference evidence="7" key="1">
    <citation type="journal article" date="2019" name="Int. J. Syst. Evol. Microbiol.">
        <title>The Global Catalogue of Microorganisms (GCM) 10K type strain sequencing project: providing services to taxonomists for standard genome sequencing and annotation.</title>
        <authorList>
            <consortium name="The Broad Institute Genomics Platform"/>
            <consortium name="The Broad Institute Genome Sequencing Center for Infectious Disease"/>
            <person name="Wu L."/>
            <person name="Ma J."/>
        </authorList>
    </citation>
    <scope>NUCLEOTIDE SEQUENCE [LARGE SCALE GENOMIC DNA]</scope>
    <source>
        <strain evidence="7">JCM 9651</strain>
    </source>
</reference>
<comment type="similarity">
    <text evidence="1 3">Belongs to the short-chain dehydrogenases/reductases (SDR) family.</text>
</comment>
<dbReference type="RefSeq" id="WP_345043924.1">
    <property type="nucleotide sequence ID" value="NZ_BAAAYL010000001.1"/>
</dbReference>
<accession>A0ABP6SKM9</accession>
<evidence type="ECO:0000313" key="7">
    <source>
        <dbReference type="Proteomes" id="UP001499990"/>
    </source>
</evidence>
<dbReference type="PANTHER" id="PTHR44196:SF1">
    <property type="entry name" value="DEHYDROGENASE_REDUCTASE SDR FAMILY MEMBER 7B"/>
    <property type="match status" value="1"/>
</dbReference>
<gene>
    <name evidence="6" type="ORF">GCM10020367_62530</name>
</gene>
<dbReference type="PANTHER" id="PTHR44196">
    <property type="entry name" value="DEHYDROGENASE/REDUCTASE SDR FAMILY MEMBER 7B"/>
    <property type="match status" value="1"/>
</dbReference>
<evidence type="ECO:0000313" key="6">
    <source>
        <dbReference type="EMBL" id="GAA3379352.1"/>
    </source>
</evidence>
<dbReference type="PRINTS" id="PR00080">
    <property type="entry name" value="SDRFAMILY"/>
</dbReference>
<proteinExistence type="inferred from homology"/>
<feature type="compositionally biased region" description="Basic residues" evidence="4">
    <location>
        <begin position="10"/>
        <end position="21"/>
    </location>
</feature>
<name>A0ABP6SKM9_9ACTN</name>
<dbReference type="Gene3D" id="3.40.50.720">
    <property type="entry name" value="NAD(P)-binding Rossmann-like Domain"/>
    <property type="match status" value="1"/>
</dbReference>
<dbReference type="InterPro" id="IPR036291">
    <property type="entry name" value="NAD(P)-bd_dom_sf"/>
</dbReference>
<evidence type="ECO:0000256" key="4">
    <source>
        <dbReference type="SAM" id="MobiDB-lite"/>
    </source>
</evidence>
<evidence type="ECO:0000256" key="2">
    <source>
        <dbReference type="ARBA" id="ARBA00023002"/>
    </source>
</evidence>
<protein>
    <submittedName>
        <fullName evidence="6">SDR family NAD(P)-dependent oxidoreductase</fullName>
    </submittedName>
</protein>
<sequence length="268" mass="28810">MLDRHDTSSSRRKATPRASHARRVVLITGASSGIGAATAERLAAEGRWELLLNGRDETRLARVAADTAGTAIPGDLTEEGGCARLAEEAVRHSGRVDVLITAAGIGWAGPFATMPPDSIDPVLDTNLRAVLRLVREVLPGMVTRRRGHVVLIGSLVARLGVRGEAVYSASKGALVPFADSLRYELAGSGVHVSMVLPGVVDTPFFTTRGVPYHRDWPRPVAPQRVADAVCGVLRHHRDEVYVPTWLNLPVRVSGTVPSLFRRLATRFG</sequence>